<organism evidence="1 2">
    <name type="scientific">Plakobranchus ocellatus</name>
    <dbReference type="NCBI Taxonomy" id="259542"/>
    <lineage>
        <taxon>Eukaryota</taxon>
        <taxon>Metazoa</taxon>
        <taxon>Spiralia</taxon>
        <taxon>Lophotrochozoa</taxon>
        <taxon>Mollusca</taxon>
        <taxon>Gastropoda</taxon>
        <taxon>Heterobranchia</taxon>
        <taxon>Euthyneura</taxon>
        <taxon>Panpulmonata</taxon>
        <taxon>Sacoglossa</taxon>
        <taxon>Placobranchoidea</taxon>
        <taxon>Plakobranchidae</taxon>
        <taxon>Plakobranchus</taxon>
    </lineage>
</organism>
<feature type="non-terminal residue" evidence="1">
    <location>
        <position position="1"/>
    </location>
</feature>
<sequence>LPGVAEITAEWWTWSDVASVFRIDGIQQANEPRYLMLTTIRGVYQLYPSKNPEKISSQNCSQEMYERDPEGQLHRHSIMMLADDTGHDHHAVNTSTRRAIRFL</sequence>
<name>A0AAV4DVW5_9GAST</name>
<reference evidence="1 2" key="1">
    <citation type="journal article" date="2021" name="Elife">
        <title>Chloroplast acquisition without the gene transfer in kleptoplastic sea slugs, Plakobranchus ocellatus.</title>
        <authorList>
            <person name="Maeda T."/>
            <person name="Takahashi S."/>
            <person name="Yoshida T."/>
            <person name="Shimamura S."/>
            <person name="Takaki Y."/>
            <person name="Nagai Y."/>
            <person name="Toyoda A."/>
            <person name="Suzuki Y."/>
            <person name="Arimoto A."/>
            <person name="Ishii H."/>
            <person name="Satoh N."/>
            <person name="Nishiyama T."/>
            <person name="Hasebe M."/>
            <person name="Maruyama T."/>
            <person name="Minagawa J."/>
            <person name="Obokata J."/>
            <person name="Shigenobu S."/>
        </authorList>
    </citation>
    <scope>NUCLEOTIDE SEQUENCE [LARGE SCALE GENOMIC DNA]</scope>
</reference>
<dbReference type="EMBL" id="BLXT01008389">
    <property type="protein sequence ID" value="GFO48447.1"/>
    <property type="molecule type" value="Genomic_DNA"/>
</dbReference>
<keyword evidence="2" id="KW-1185">Reference proteome</keyword>
<dbReference type="Proteomes" id="UP000735302">
    <property type="component" value="Unassembled WGS sequence"/>
</dbReference>
<proteinExistence type="predicted"/>
<evidence type="ECO:0000313" key="1">
    <source>
        <dbReference type="EMBL" id="GFO48447.1"/>
    </source>
</evidence>
<dbReference type="AlphaFoldDB" id="A0AAV4DVW5"/>
<gene>
    <name evidence="1" type="ORF">PoB_007495200</name>
</gene>
<comment type="caution">
    <text evidence="1">The sequence shown here is derived from an EMBL/GenBank/DDBJ whole genome shotgun (WGS) entry which is preliminary data.</text>
</comment>
<accession>A0AAV4DVW5</accession>
<evidence type="ECO:0000313" key="2">
    <source>
        <dbReference type="Proteomes" id="UP000735302"/>
    </source>
</evidence>
<protein>
    <submittedName>
        <fullName evidence="1">Uncharacterized protein</fullName>
    </submittedName>
</protein>